<dbReference type="PANTHER" id="PTHR24346">
    <property type="entry name" value="MAP/MICROTUBULE AFFINITY-REGULATING KINASE"/>
    <property type="match status" value="1"/>
</dbReference>
<evidence type="ECO:0000256" key="11">
    <source>
        <dbReference type="PROSITE-ProRule" id="PRU10141"/>
    </source>
</evidence>
<keyword evidence="4" id="KW-0723">Serine/threonine-protein kinase</keyword>
<comment type="subcellular location">
    <subcellularLocation>
        <location evidence="1">Cytoplasm</location>
    </subcellularLocation>
</comment>
<dbReference type="GO" id="GO:0005737">
    <property type="term" value="C:cytoplasm"/>
    <property type="evidence" value="ECO:0007669"/>
    <property type="project" value="UniProtKB-SubCell"/>
</dbReference>
<evidence type="ECO:0000256" key="9">
    <source>
        <dbReference type="ARBA" id="ARBA00047899"/>
    </source>
</evidence>
<dbReference type="SUPFAM" id="SSF56112">
    <property type="entry name" value="Protein kinase-like (PK-like)"/>
    <property type="match status" value="1"/>
</dbReference>
<name>A0A2T7P5A9_POMCA</name>
<feature type="compositionally biased region" description="Polar residues" evidence="12">
    <location>
        <begin position="780"/>
        <end position="789"/>
    </location>
</feature>
<feature type="compositionally biased region" description="Polar residues" evidence="12">
    <location>
        <begin position="542"/>
        <end position="568"/>
    </location>
</feature>
<dbReference type="EMBL" id="PZQS01000006">
    <property type="protein sequence ID" value="PVD28615.1"/>
    <property type="molecule type" value="Genomic_DNA"/>
</dbReference>
<dbReference type="Proteomes" id="UP000245119">
    <property type="component" value="Linkage Group LG6"/>
</dbReference>
<dbReference type="Pfam" id="PF00069">
    <property type="entry name" value="Pkinase"/>
    <property type="match status" value="1"/>
</dbReference>
<proteinExistence type="predicted"/>
<dbReference type="GO" id="GO:0004674">
    <property type="term" value="F:protein serine/threonine kinase activity"/>
    <property type="evidence" value="ECO:0007669"/>
    <property type="project" value="UniProtKB-KW"/>
</dbReference>
<dbReference type="EC" id="2.7.11.1" evidence="2"/>
<dbReference type="InterPro" id="IPR011009">
    <property type="entry name" value="Kinase-like_dom_sf"/>
</dbReference>
<accession>A0A2T7P5A9</accession>
<dbReference type="STRING" id="400727.A0A2T7P5A9"/>
<reference evidence="14 15" key="1">
    <citation type="submission" date="2018-04" db="EMBL/GenBank/DDBJ databases">
        <title>The genome of golden apple snail Pomacea canaliculata provides insight into stress tolerance and invasive adaptation.</title>
        <authorList>
            <person name="Liu C."/>
            <person name="Liu B."/>
            <person name="Ren Y."/>
            <person name="Zhang Y."/>
            <person name="Wang H."/>
            <person name="Li S."/>
            <person name="Jiang F."/>
            <person name="Yin L."/>
            <person name="Zhang G."/>
            <person name="Qian W."/>
            <person name="Fan W."/>
        </authorList>
    </citation>
    <scope>NUCLEOTIDE SEQUENCE [LARGE SCALE GENOMIC DNA]</scope>
    <source>
        <strain evidence="14">SZHN2017</strain>
        <tissue evidence="14">Muscle</tissue>
    </source>
</reference>
<keyword evidence="15" id="KW-1185">Reference proteome</keyword>
<evidence type="ECO:0000256" key="12">
    <source>
        <dbReference type="SAM" id="MobiDB-lite"/>
    </source>
</evidence>
<feature type="compositionally biased region" description="Basic and acidic residues" evidence="12">
    <location>
        <begin position="477"/>
        <end position="486"/>
    </location>
</feature>
<dbReference type="OrthoDB" id="193931at2759"/>
<keyword evidence="5" id="KW-0808">Transferase</keyword>
<dbReference type="InterPro" id="IPR000719">
    <property type="entry name" value="Prot_kinase_dom"/>
</dbReference>
<dbReference type="PANTHER" id="PTHR24346:SF79">
    <property type="entry name" value="PROTEIN KINASE DOMAIN-CONTAINING PROTEIN"/>
    <property type="match status" value="1"/>
</dbReference>
<feature type="compositionally biased region" description="Polar residues" evidence="12">
    <location>
        <begin position="464"/>
        <end position="476"/>
    </location>
</feature>
<feature type="region of interest" description="Disordered" evidence="12">
    <location>
        <begin position="765"/>
        <end position="789"/>
    </location>
</feature>
<feature type="region of interest" description="Disordered" evidence="12">
    <location>
        <begin position="394"/>
        <end position="510"/>
    </location>
</feature>
<evidence type="ECO:0000256" key="2">
    <source>
        <dbReference type="ARBA" id="ARBA00012513"/>
    </source>
</evidence>
<comment type="caution">
    <text evidence="14">The sequence shown here is derived from an EMBL/GenBank/DDBJ whole genome shotgun (WGS) entry which is preliminary data.</text>
</comment>
<evidence type="ECO:0000313" key="15">
    <source>
        <dbReference type="Proteomes" id="UP000245119"/>
    </source>
</evidence>
<dbReference type="FunFam" id="1.10.510.10:FF:001222">
    <property type="entry name" value="Serine/threonine-protein kinase ppk25"/>
    <property type="match status" value="1"/>
</dbReference>
<feature type="compositionally biased region" description="Low complexity" evidence="12">
    <location>
        <begin position="492"/>
        <end position="510"/>
    </location>
</feature>
<organism evidence="14 15">
    <name type="scientific">Pomacea canaliculata</name>
    <name type="common">Golden apple snail</name>
    <dbReference type="NCBI Taxonomy" id="400727"/>
    <lineage>
        <taxon>Eukaryota</taxon>
        <taxon>Metazoa</taxon>
        <taxon>Spiralia</taxon>
        <taxon>Lophotrochozoa</taxon>
        <taxon>Mollusca</taxon>
        <taxon>Gastropoda</taxon>
        <taxon>Caenogastropoda</taxon>
        <taxon>Architaenioglossa</taxon>
        <taxon>Ampullarioidea</taxon>
        <taxon>Ampullariidae</taxon>
        <taxon>Pomacea</taxon>
    </lineage>
</organism>
<evidence type="ECO:0000256" key="10">
    <source>
        <dbReference type="ARBA" id="ARBA00048679"/>
    </source>
</evidence>
<keyword evidence="7" id="KW-0418">Kinase</keyword>
<keyword evidence="6 11" id="KW-0547">Nucleotide-binding</keyword>
<evidence type="ECO:0000256" key="4">
    <source>
        <dbReference type="ARBA" id="ARBA00022527"/>
    </source>
</evidence>
<feature type="domain" description="Protein kinase" evidence="13">
    <location>
        <begin position="48"/>
        <end position="300"/>
    </location>
</feature>
<evidence type="ECO:0000256" key="5">
    <source>
        <dbReference type="ARBA" id="ARBA00022679"/>
    </source>
</evidence>
<evidence type="ECO:0000256" key="3">
    <source>
        <dbReference type="ARBA" id="ARBA00022490"/>
    </source>
</evidence>
<keyword evidence="3" id="KW-0963">Cytoplasm</keyword>
<keyword evidence="8 11" id="KW-0067">ATP-binding</keyword>
<dbReference type="PROSITE" id="PS00107">
    <property type="entry name" value="PROTEIN_KINASE_ATP"/>
    <property type="match status" value="1"/>
</dbReference>
<dbReference type="InterPro" id="IPR017441">
    <property type="entry name" value="Protein_kinase_ATP_BS"/>
</dbReference>
<dbReference type="GO" id="GO:0035556">
    <property type="term" value="P:intracellular signal transduction"/>
    <property type="evidence" value="ECO:0007669"/>
    <property type="project" value="TreeGrafter"/>
</dbReference>
<dbReference type="Gene3D" id="1.10.510.10">
    <property type="entry name" value="Transferase(Phosphotransferase) domain 1"/>
    <property type="match status" value="1"/>
</dbReference>
<dbReference type="FunFam" id="3.30.200.20:FF:000003">
    <property type="entry name" value="Non-specific serine/threonine protein kinase"/>
    <property type="match status" value="1"/>
</dbReference>
<feature type="region of interest" description="Disordered" evidence="12">
    <location>
        <begin position="530"/>
        <end position="576"/>
    </location>
</feature>
<protein>
    <recommendedName>
        <fullName evidence="2">non-specific serine/threonine protein kinase</fullName>
        <ecNumber evidence="2">2.7.11.1</ecNumber>
    </recommendedName>
</protein>
<dbReference type="GO" id="GO:0005524">
    <property type="term" value="F:ATP binding"/>
    <property type="evidence" value="ECO:0007669"/>
    <property type="project" value="UniProtKB-UniRule"/>
</dbReference>
<comment type="catalytic activity">
    <reaction evidence="10">
        <text>L-seryl-[protein] + ATP = O-phospho-L-seryl-[protein] + ADP + H(+)</text>
        <dbReference type="Rhea" id="RHEA:17989"/>
        <dbReference type="Rhea" id="RHEA-COMP:9863"/>
        <dbReference type="Rhea" id="RHEA-COMP:11604"/>
        <dbReference type="ChEBI" id="CHEBI:15378"/>
        <dbReference type="ChEBI" id="CHEBI:29999"/>
        <dbReference type="ChEBI" id="CHEBI:30616"/>
        <dbReference type="ChEBI" id="CHEBI:83421"/>
        <dbReference type="ChEBI" id="CHEBI:456216"/>
        <dbReference type="EC" id="2.7.11.1"/>
    </reaction>
</comment>
<evidence type="ECO:0000313" key="14">
    <source>
        <dbReference type="EMBL" id="PVD28615.1"/>
    </source>
</evidence>
<feature type="binding site" evidence="11">
    <location>
        <position position="77"/>
    </location>
    <ligand>
        <name>ATP</name>
        <dbReference type="ChEBI" id="CHEBI:30616"/>
    </ligand>
</feature>
<evidence type="ECO:0000256" key="1">
    <source>
        <dbReference type="ARBA" id="ARBA00004496"/>
    </source>
</evidence>
<sequence>MKGPGGSVEAPPGVGGSMFQTDHLPIGVTEVPRQAVRAFSHTKRVGTYLLGRTLGEGSFAKVKEALHLPTGEKVAVKVIDKKRAKTDPYVRKNLRREGRLLQQVRHPNVVQLLEVLETEHSYYLVTERCAGGDLMEHIARHKRLEEREVKKFIRQIVSAVDYLHRLGIIHSDIKIIDFGLSNSIKVSSTTEGLPRAQEYLVTQCGSPAYAAPELLNHRKYGLEVDVWSIGVNMYAMLTGSLPFTVNPFNIKTLYNKMVSGQMNAIPDTLSREGKDILKKFLTADPDKRLTVSEAFRHPWLSEGSNKPVERQPFPNKLKASDLDVDILKHMSDNLGYRMSEVIRFVIGNVPSGACATYHLYARKLHRHRAEHEQGDKATGADDKHVQQPRISLHLQVQEAQPRMVHHNVSRSKTCRAEGSDAPGDEAGKSGDAHLVSRKSDKLRPSLGAASTPQHESPVVKEKTMLSSQKYSTQDLQTVEKREEILQRSKTRSFSLSQPQQQPSHFSSSPIPRLISPAMVAVRMLPQQRAGLGVTPTPRHRTTPLSTGKLVTTTGVSPTTSHQTPAQQATDRRKSKGRAVLVPTAGDDGGRGGVTQGTAFRSVADRLRYFTARSAGFSDASAVGPTRDSTKVLRATYPAGTATRDLTSASKNLPQAGGAGHFSRPLAEKRAEGQLYGTRISGTAAAKLGHVACDVKVVDDKDEITKRPAIQLVRRRLTKRSRHDGLVHVDVLTHRVNGDPSPESITVERLTTTTTPDFRPATVALSTPSTPVRDLHKPLPTISTALSPRL</sequence>
<comment type="catalytic activity">
    <reaction evidence="9">
        <text>L-threonyl-[protein] + ATP = O-phospho-L-threonyl-[protein] + ADP + H(+)</text>
        <dbReference type="Rhea" id="RHEA:46608"/>
        <dbReference type="Rhea" id="RHEA-COMP:11060"/>
        <dbReference type="Rhea" id="RHEA-COMP:11605"/>
        <dbReference type="ChEBI" id="CHEBI:15378"/>
        <dbReference type="ChEBI" id="CHEBI:30013"/>
        <dbReference type="ChEBI" id="CHEBI:30616"/>
        <dbReference type="ChEBI" id="CHEBI:61977"/>
        <dbReference type="ChEBI" id="CHEBI:456216"/>
        <dbReference type="EC" id="2.7.11.1"/>
    </reaction>
</comment>
<evidence type="ECO:0000256" key="8">
    <source>
        <dbReference type="ARBA" id="ARBA00022840"/>
    </source>
</evidence>
<evidence type="ECO:0000256" key="6">
    <source>
        <dbReference type="ARBA" id="ARBA00022741"/>
    </source>
</evidence>
<dbReference type="AlphaFoldDB" id="A0A2T7P5A9"/>
<evidence type="ECO:0000259" key="13">
    <source>
        <dbReference type="PROSITE" id="PS50011"/>
    </source>
</evidence>
<feature type="compositionally biased region" description="Basic residues" evidence="12">
    <location>
        <begin position="403"/>
        <end position="413"/>
    </location>
</feature>
<evidence type="ECO:0000256" key="7">
    <source>
        <dbReference type="ARBA" id="ARBA00022777"/>
    </source>
</evidence>
<dbReference type="PROSITE" id="PS50011">
    <property type="entry name" value="PROTEIN_KINASE_DOM"/>
    <property type="match status" value="1"/>
</dbReference>
<gene>
    <name evidence="14" type="ORF">C0Q70_11208</name>
</gene>